<dbReference type="GeneID" id="127565733"/>
<evidence type="ECO:0000256" key="6">
    <source>
        <dbReference type="ARBA" id="ARBA00023136"/>
    </source>
</evidence>
<evidence type="ECO:0000313" key="8">
    <source>
        <dbReference type="Proteomes" id="UP000515160"/>
    </source>
</evidence>
<dbReference type="GO" id="GO:0007155">
    <property type="term" value="P:cell adhesion"/>
    <property type="evidence" value="ECO:0007669"/>
    <property type="project" value="UniProtKB-KW"/>
</dbReference>
<dbReference type="RefSeq" id="XP_051861767.1">
    <property type="nucleotide sequence ID" value="XM_052005807.1"/>
</dbReference>
<gene>
    <name evidence="9" type="primary">LOC127565733</name>
</gene>
<sequence>MFKFFFKKREPNADKTQANDNNVSLLANNVERGVLESGATSPDLNQNTADILVDNGKQKNRKKSNDFNAYQRKKTLAQGMMDLALLSANANQLRHVLEAETKSAYFFISLSLISLSIIFQIAVGVGLIWNCRYDIKEGEDISDANKINNCTVIGIFIVTVVNVIIPSFFVSDTPGPQNGTTTTTLPS</sequence>
<dbReference type="InterPro" id="IPR007007">
    <property type="entry name" value="Ninjurin"/>
</dbReference>
<evidence type="ECO:0000313" key="9">
    <source>
        <dbReference type="RefSeq" id="XP_051861767.1"/>
    </source>
</evidence>
<evidence type="ECO:0000256" key="2">
    <source>
        <dbReference type="ARBA" id="ARBA00008141"/>
    </source>
</evidence>
<dbReference type="GO" id="GO:0016020">
    <property type="term" value="C:membrane"/>
    <property type="evidence" value="ECO:0007669"/>
    <property type="project" value="UniProtKB-SubCell"/>
</dbReference>
<accession>A0A9C6T849</accession>
<keyword evidence="8" id="KW-1185">Reference proteome</keyword>
<name>A0A9C6T849_DROAB</name>
<dbReference type="AlphaFoldDB" id="A0A9C6T849"/>
<feature type="transmembrane region" description="Helical" evidence="7">
    <location>
        <begin position="104"/>
        <end position="129"/>
    </location>
</feature>
<evidence type="ECO:0000256" key="4">
    <source>
        <dbReference type="ARBA" id="ARBA00022889"/>
    </source>
</evidence>
<dbReference type="PANTHER" id="PTHR12316:SF20">
    <property type="entry name" value="NINJURIN-A"/>
    <property type="match status" value="1"/>
</dbReference>
<dbReference type="OrthoDB" id="6114058at2759"/>
<keyword evidence="5 7" id="KW-1133">Transmembrane helix</keyword>
<keyword evidence="6 7" id="KW-0472">Membrane</keyword>
<comment type="similarity">
    <text evidence="2">Belongs to the ninjurin family.</text>
</comment>
<evidence type="ECO:0000256" key="1">
    <source>
        <dbReference type="ARBA" id="ARBA00004141"/>
    </source>
</evidence>
<dbReference type="Pfam" id="PF04923">
    <property type="entry name" value="Ninjurin"/>
    <property type="match status" value="1"/>
</dbReference>
<proteinExistence type="inferred from homology"/>
<dbReference type="Proteomes" id="UP000515160">
    <property type="component" value="Chromosome 3"/>
</dbReference>
<comment type="subcellular location">
    <subcellularLocation>
        <location evidence="1">Membrane</location>
        <topology evidence="1">Multi-pass membrane protein</topology>
    </subcellularLocation>
</comment>
<organism evidence="8 9">
    <name type="scientific">Drosophila albomicans</name>
    <name type="common">Fruit fly</name>
    <dbReference type="NCBI Taxonomy" id="7291"/>
    <lineage>
        <taxon>Eukaryota</taxon>
        <taxon>Metazoa</taxon>
        <taxon>Ecdysozoa</taxon>
        <taxon>Arthropoda</taxon>
        <taxon>Hexapoda</taxon>
        <taxon>Insecta</taxon>
        <taxon>Pterygota</taxon>
        <taxon>Neoptera</taxon>
        <taxon>Endopterygota</taxon>
        <taxon>Diptera</taxon>
        <taxon>Brachycera</taxon>
        <taxon>Muscomorpha</taxon>
        <taxon>Ephydroidea</taxon>
        <taxon>Drosophilidae</taxon>
        <taxon>Drosophila</taxon>
    </lineage>
</organism>
<protein>
    <submittedName>
        <fullName evidence="9">Ninjurin-A-like</fullName>
    </submittedName>
</protein>
<evidence type="ECO:0000256" key="3">
    <source>
        <dbReference type="ARBA" id="ARBA00022692"/>
    </source>
</evidence>
<feature type="transmembrane region" description="Helical" evidence="7">
    <location>
        <begin position="150"/>
        <end position="169"/>
    </location>
</feature>
<keyword evidence="4" id="KW-0130">Cell adhesion</keyword>
<dbReference type="GO" id="GO:0042246">
    <property type="term" value="P:tissue regeneration"/>
    <property type="evidence" value="ECO:0007669"/>
    <property type="project" value="InterPro"/>
</dbReference>
<dbReference type="PANTHER" id="PTHR12316">
    <property type="entry name" value="NINJURIN-RELATED"/>
    <property type="match status" value="1"/>
</dbReference>
<evidence type="ECO:0000256" key="7">
    <source>
        <dbReference type="SAM" id="Phobius"/>
    </source>
</evidence>
<reference evidence="9" key="1">
    <citation type="submission" date="2025-08" db="UniProtKB">
        <authorList>
            <consortium name="RefSeq"/>
        </authorList>
    </citation>
    <scope>IDENTIFICATION</scope>
    <source>
        <strain evidence="9">15112-1751.03</strain>
        <tissue evidence="9">Whole Adult</tissue>
    </source>
</reference>
<keyword evidence="3 7" id="KW-0812">Transmembrane</keyword>
<evidence type="ECO:0000256" key="5">
    <source>
        <dbReference type="ARBA" id="ARBA00022989"/>
    </source>
</evidence>